<keyword evidence="4" id="KW-1185">Reference proteome</keyword>
<evidence type="ECO:0000313" key="4">
    <source>
        <dbReference type="Proteomes" id="UP000799764"/>
    </source>
</evidence>
<feature type="compositionally biased region" description="Low complexity" evidence="1">
    <location>
        <begin position="99"/>
        <end position="112"/>
    </location>
</feature>
<dbReference type="EMBL" id="MU001512">
    <property type="protein sequence ID" value="KAF2438476.1"/>
    <property type="molecule type" value="Genomic_DNA"/>
</dbReference>
<evidence type="ECO:0000256" key="2">
    <source>
        <dbReference type="SAM" id="SignalP"/>
    </source>
</evidence>
<dbReference type="OrthoDB" id="3800411at2759"/>
<comment type="caution">
    <text evidence="3">The sequence shown here is derived from an EMBL/GenBank/DDBJ whole genome shotgun (WGS) entry which is preliminary data.</text>
</comment>
<keyword evidence="2" id="KW-0732">Signal</keyword>
<feature type="region of interest" description="Disordered" evidence="1">
    <location>
        <begin position="53"/>
        <end position="126"/>
    </location>
</feature>
<gene>
    <name evidence="3" type="ORF">P171DRAFT_477354</name>
</gene>
<name>A0A9P4P8L1_9PLEO</name>
<protein>
    <submittedName>
        <fullName evidence="3">Uncharacterized protein</fullName>
    </submittedName>
</protein>
<feature type="compositionally biased region" description="Low complexity" evidence="1">
    <location>
        <begin position="79"/>
        <end position="92"/>
    </location>
</feature>
<feature type="chain" id="PRO_5040453123" evidence="2">
    <location>
        <begin position="16"/>
        <end position="148"/>
    </location>
</feature>
<organism evidence="3 4">
    <name type="scientific">Karstenula rhodostoma CBS 690.94</name>
    <dbReference type="NCBI Taxonomy" id="1392251"/>
    <lineage>
        <taxon>Eukaryota</taxon>
        <taxon>Fungi</taxon>
        <taxon>Dikarya</taxon>
        <taxon>Ascomycota</taxon>
        <taxon>Pezizomycotina</taxon>
        <taxon>Dothideomycetes</taxon>
        <taxon>Pleosporomycetidae</taxon>
        <taxon>Pleosporales</taxon>
        <taxon>Massarineae</taxon>
        <taxon>Didymosphaeriaceae</taxon>
        <taxon>Karstenula</taxon>
    </lineage>
</organism>
<dbReference type="AlphaFoldDB" id="A0A9P4P8L1"/>
<evidence type="ECO:0000256" key="1">
    <source>
        <dbReference type="SAM" id="MobiDB-lite"/>
    </source>
</evidence>
<feature type="signal peptide" evidence="2">
    <location>
        <begin position="1"/>
        <end position="15"/>
    </location>
</feature>
<reference evidence="3" key="1">
    <citation type="journal article" date="2020" name="Stud. Mycol.">
        <title>101 Dothideomycetes genomes: a test case for predicting lifestyles and emergence of pathogens.</title>
        <authorList>
            <person name="Haridas S."/>
            <person name="Albert R."/>
            <person name="Binder M."/>
            <person name="Bloem J."/>
            <person name="Labutti K."/>
            <person name="Salamov A."/>
            <person name="Andreopoulos B."/>
            <person name="Baker S."/>
            <person name="Barry K."/>
            <person name="Bills G."/>
            <person name="Bluhm B."/>
            <person name="Cannon C."/>
            <person name="Castanera R."/>
            <person name="Culley D."/>
            <person name="Daum C."/>
            <person name="Ezra D."/>
            <person name="Gonzalez J."/>
            <person name="Henrissat B."/>
            <person name="Kuo A."/>
            <person name="Liang C."/>
            <person name="Lipzen A."/>
            <person name="Lutzoni F."/>
            <person name="Magnuson J."/>
            <person name="Mondo S."/>
            <person name="Nolan M."/>
            <person name="Ohm R."/>
            <person name="Pangilinan J."/>
            <person name="Park H.-J."/>
            <person name="Ramirez L."/>
            <person name="Alfaro M."/>
            <person name="Sun H."/>
            <person name="Tritt A."/>
            <person name="Yoshinaga Y."/>
            <person name="Zwiers L.-H."/>
            <person name="Turgeon B."/>
            <person name="Goodwin S."/>
            <person name="Spatafora J."/>
            <person name="Crous P."/>
            <person name="Grigoriev I."/>
        </authorList>
    </citation>
    <scope>NUCLEOTIDE SEQUENCE</scope>
    <source>
        <strain evidence="3">CBS 690.94</strain>
    </source>
</reference>
<feature type="compositionally biased region" description="Polar residues" evidence="1">
    <location>
        <begin position="53"/>
        <end position="71"/>
    </location>
</feature>
<accession>A0A9P4P8L1</accession>
<dbReference type="Proteomes" id="UP000799764">
    <property type="component" value="Unassembled WGS sequence"/>
</dbReference>
<sequence>MRYAAGLLLFGCAAAQLQYGQYSDPPGESPTGSFITVTYMSSVYTIPIFDPSNAPTYGASKTTIYRPSETTESAKHSHSASSHNPASSAVASTREKSSTLETSLSPSSSAPSSVPPAPAEQTGGAASRIHSCGAGAVVGSVLAGIALM</sequence>
<evidence type="ECO:0000313" key="3">
    <source>
        <dbReference type="EMBL" id="KAF2438476.1"/>
    </source>
</evidence>
<proteinExistence type="predicted"/>